<feature type="compositionally biased region" description="Basic and acidic residues" evidence="1">
    <location>
        <begin position="1"/>
        <end position="12"/>
    </location>
</feature>
<dbReference type="Proteomes" id="UP000030645">
    <property type="component" value="Unassembled WGS sequence"/>
</dbReference>
<dbReference type="EMBL" id="KE343270">
    <property type="protein sequence ID" value="EXB20732.1"/>
    <property type="molecule type" value="Genomic_DNA"/>
</dbReference>
<reference evidence="3" key="1">
    <citation type="submission" date="2013-01" db="EMBL/GenBank/DDBJ databases">
        <title>Draft Genome Sequence of a Mulberry Tree, Morus notabilis C.K. Schneid.</title>
        <authorList>
            <person name="He N."/>
            <person name="Zhao S."/>
        </authorList>
    </citation>
    <scope>NUCLEOTIDE SEQUENCE</scope>
</reference>
<evidence type="ECO:0000313" key="3">
    <source>
        <dbReference type="Proteomes" id="UP000030645"/>
    </source>
</evidence>
<name>W9QW27_9ROSA</name>
<proteinExistence type="predicted"/>
<accession>W9QW27</accession>
<dbReference type="AlphaFoldDB" id="W9QW27"/>
<protein>
    <submittedName>
        <fullName evidence="2">Uncharacterized protein</fullName>
    </submittedName>
</protein>
<gene>
    <name evidence="2" type="ORF">L484_007640</name>
</gene>
<evidence type="ECO:0000256" key="1">
    <source>
        <dbReference type="SAM" id="MobiDB-lite"/>
    </source>
</evidence>
<feature type="region of interest" description="Disordered" evidence="1">
    <location>
        <begin position="1"/>
        <end position="20"/>
    </location>
</feature>
<organism evidence="2 3">
    <name type="scientific">Morus notabilis</name>
    <dbReference type="NCBI Taxonomy" id="981085"/>
    <lineage>
        <taxon>Eukaryota</taxon>
        <taxon>Viridiplantae</taxon>
        <taxon>Streptophyta</taxon>
        <taxon>Embryophyta</taxon>
        <taxon>Tracheophyta</taxon>
        <taxon>Spermatophyta</taxon>
        <taxon>Magnoliopsida</taxon>
        <taxon>eudicotyledons</taxon>
        <taxon>Gunneridae</taxon>
        <taxon>Pentapetalae</taxon>
        <taxon>rosids</taxon>
        <taxon>fabids</taxon>
        <taxon>Rosales</taxon>
        <taxon>Moraceae</taxon>
        <taxon>Moreae</taxon>
        <taxon>Morus</taxon>
    </lineage>
</organism>
<evidence type="ECO:0000313" key="2">
    <source>
        <dbReference type="EMBL" id="EXB20732.1"/>
    </source>
</evidence>
<sequence>MPVDCKQSDNAKPEGGTNQKSLIFLARMRMQNKGGKKLNNPESEIPKSEIGRAITLRERRERPIRNPFPCETANA</sequence>
<keyword evidence="3" id="KW-1185">Reference proteome</keyword>